<keyword evidence="4" id="KW-1185">Reference proteome</keyword>
<dbReference type="STRING" id="1770053.SAMN05216551_101533"/>
<dbReference type="EMBL" id="FNLO01000001">
    <property type="protein sequence ID" value="SDV46674.1"/>
    <property type="molecule type" value="Genomic_DNA"/>
</dbReference>
<evidence type="ECO:0000256" key="1">
    <source>
        <dbReference type="SAM" id="MobiDB-lite"/>
    </source>
</evidence>
<evidence type="ECO:0000256" key="2">
    <source>
        <dbReference type="SAM" id="SignalP"/>
    </source>
</evidence>
<feature type="region of interest" description="Disordered" evidence="1">
    <location>
        <begin position="22"/>
        <end position="48"/>
    </location>
</feature>
<evidence type="ECO:0000313" key="4">
    <source>
        <dbReference type="Proteomes" id="UP000243719"/>
    </source>
</evidence>
<accession>A0A1H2PK55</accession>
<dbReference type="PANTHER" id="PTHR47197:SF3">
    <property type="entry name" value="DIHYDRO-HEME D1 DEHYDROGENASE"/>
    <property type="match status" value="1"/>
</dbReference>
<dbReference type="NCBIfam" id="TIGR02276">
    <property type="entry name" value="beta_rpt_yvtn"/>
    <property type="match status" value="1"/>
</dbReference>
<evidence type="ECO:0000313" key="3">
    <source>
        <dbReference type="EMBL" id="SDV46674.1"/>
    </source>
</evidence>
<dbReference type="PANTHER" id="PTHR47197">
    <property type="entry name" value="PROTEIN NIRF"/>
    <property type="match status" value="1"/>
</dbReference>
<dbReference type="AlphaFoldDB" id="A0A1H2PK55"/>
<dbReference type="Proteomes" id="UP000243719">
    <property type="component" value="Unassembled WGS sequence"/>
</dbReference>
<dbReference type="InterPro" id="IPR015943">
    <property type="entry name" value="WD40/YVTN_repeat-like_dom_sf"/>
</dbReference>
<dbReference type="InterPro" id="IPR011964">
    <property type="entry name" value="YVTN_b-propeller_repeat"/>
</dbReference>
<proteinExistence type="predicted"/>
<dbReference type="RefSeq" id="WP_091904254.1">
    <property type="nucleotide sequence ID" value="NZ_FNLO01000001.1"/>
</dbReference>
<dbReference type="InterPro" id="IPR051200">
    <property type="entry name" value="Host-pathogen_enzymatic-act"/>
</dbReference>
<dbReference type="SUPFAM" id="SSF51004">
    <property type="entry name" value="C-terminal (heme d1) domain of cytochrome cd1-nitrite reductase"/>
    <property type="match status" value="1"/>
</dbReference>
<feature type="chain" id="PRO_5017464556" evidence="2">
    <location>
        <begin position="23"/>
        <end position="389"/>
    </location>
</feature>
<organism evidence="3 4">
    <name type="scientific">Chitinasiproducens palmae</name>
    <dbReference type="NCBI Taxonomy" id="1770053"/>
    <lineage>
        <taxon>Bacteria</taxon>
        <taxon>Pseudomonadati</taxon>
        <taxon>Pseudomonadota</taxon>
        <taxon>Betaproteobacteria</taxon>
        <taxon>Burkholderiales</taxon>
        <taxon>Burkholderiaceae</taxon>
        <taxon>Chitinasiproducens</taxon>
    </lineage>
</organism>
<dbReference type="Gene3D" id="2.130.10.10">
    <property type="entry name" value="YVTN repeat-like/Quinoprotein amine dehydrogenase"/>
    <property type="match status" value="2"/>
</dbReference>
<dbReference type="OrthoDB" id="145213at2"/>
<protein>
    <submittedName>
        <fullName evidence="3">40-residue YVTN family beta-propeller repeat-containing protein</fullName>
    </submittedName>
</protein>
<name>A0A1H2PK55_9BURK</name>
<dbReference type="PROSITE" id="PS51257">
    <property type="entry name" value="PROKAR_LIPOPROTEIN"/>
    <property type="match status" value="1"/>
</dbReference>
<keyword evidence="2" id="KW-0732">Signal</keyword>
<feature type="signal peptide" evidence="2">
    <location>
        <begin position="1"/>
        <end position="22"/>
    </location>
</feature>
<gene>
    <name evidence="3" type="ORF">SAMN05216551_101533</name>
</gene>
<dbReference type="InterPro" id="IPR011048">
    <property type="entry name" value="Haem_d1_sf"/>
</dbReference>
<reference evidence="4" key="1">
    <citation type="submission" date="2016-09" db="EMBL/GenBank/DDBJ databases">
        <authorList>
            <person name="Varghese N."/>
            <person name="Submissions S."/>
        </authorList>
    </citation>
    <scope>NUCLEOTIDE SEQUENCE [LARGE SCALE GENOMIC DNA]</scope>
    <source>
        <strain evidence="4">JS23</strain>
    </source>
</reference>
<sequence>MRASLALSCCAILAACAVPPAAQDASGPTTSQDAPALSAAAAPAGPQAPSVQGTYAIATGKGGTRLAVSQDGRLIFVADHAANTVSVIDARRRRAVATIRGGGEMDRSADGGGRGVWDVAPSSNGRLIYVSAMRDRLVSIVDLSTRRMIGQIRVGTLPSDMLLNRNDRRLYVIDAAENALRVVDTARRHVIGSPVPLGASVTAPGAAPQPAATRVRSAGLGLSPDGRRLYATDRAGGALVVIDPDKRAVLARVPVGPNPVSIVVARDTGAVYVLDDAGVVAVDTNAEPANVRRVLQCPAGALNALADGRDGRYLLAVASQSNRVFVIDRHSGRIGGQAATGARPRDARASGGTVYTVDGDAASVSAIPGPPDATRAWPAADDALGCRPA</sequence>
<feature type="compositionally biased region" description="Low complexity" evidence="1">
    <location>
        <begin position="34"/>
        <end position="48"/>
    </location>
</feature>